<reference evidence="2" key="1">
    <citation type="submission" date="2023-03" db="EMBL/GenBank/DDBJ databases">
        <authorList>
            <person name="Julca I."/>
        </authorList>
    </citation>
    <scope>NUCLEOTIDE SEQUENCE</scope>
</reference>
<evidence type="ECO:0000259" key="1">
    <source>
        <dbReference type="Pfam" id="PF10536"/>
    </source>
</evidence>
<dbReference type="InterPro" id="IPR044824">
    <property type="entry name" value="MAIN-like"/>
</dbReference>
<dbReference type="GO" id="GO:0010073">
    <property type="term" value="P:meristem maintenance"/>
    <property type="evidence" value="ECO:0007669"/>
    <property type="project" value="InterPro"/>
</dbReference>
<keyword evidence="3" id="KW-1185">Reference proteome</keyword>
<name>A0AAV1BZZ2_OLDCO</name>
<evidence type="ECO:0000313" key="3">
    <source>
        <dbReference type="Proteomes" id="UP001161247"/>
    </source>
</evidence>
<dbReference type="Pfam" id="PF10536">
    <property type="entry name" value="PMD"/>
    <property type="match status" value="1"/>
</dbReference>
<accession>A0AAV1BZZ2</accession>
<gene>
    <name evidence="2" type="ORF">OLC1_LOCUS392</name>
</gene>
<sequence length="465" mass="53068">MDTKFLYYDKSDDENVISVEDGKCTKRIAWFLRPCTRKLSQVAAIPKEPLLAEISSSKDRLPRVILNDPVYPRQAWEAWIEELASKYGCSWKNETGIYNSIMSSKYKVMWNKERVLGLVEFWCPGTNTFVFPWGEATVTLEDVMILGGFPVTGESISIPLTEEQTNIVSEMCEFSLGFSHKAKSKFRGWQDDLIEFKGLDKFHHAGFLALWLSRYVPSPPEDTKMRKNVFHIAALLSCPSQRTKLALAPAVLATLYKNLTSLRDKMVRSCSRSVIAVNAAAPLQLLLLWAFEHFPTTLAPSLPNPLHPGQPRAARWHNLRARDLTVAQVREAITQPKNFEWRPYAADYDNWAHLVYYGGTDHPNKDENEKLMSYFKCLRPCKLVGIKPDCEEKYQPQRVAMQFGLDQDLPLESSPLDSLFERLVLLIPPKSFKGGVSERYLQWWNASKSARQKAVSTLSALIIKE</sequence>
<dbReference type="EMBL" id="OX459118">
    <property type="protein sequence ID" value="CAI9087617.1"/>
    <property type="molecule type" value="Genomic_DNA"/>
</dbReference>
<dbReference type="PANTHER" id="PTHR46033:SF83">
    <property type="entry name" value="PROTEIN MAINTENANCE OF MERISTEMS-LIKE"/>
    <property type="match status" value="1"/>
</dbReference>
<dbReference type="Proteomes" id="UP001161247">
    <property type="component" value="Chromosome 1"/>
</dbReference>
<protein>
    <submittedName>
        <fullName evidence="2">OLC1v1021728C1</fullName>
    </submittedName>
</protein>
<dbReference type="InterPro" id="IPR019557">
    <property type="entry name" value="AminoTfrase-like_pln_mobile"/>
</dbReference>
<proteinExistence type="predicted"/>
<evidence type="ECO:0000313" key="2">
    <source>
        <dbReference type="EMBL" id="CAI9087617.1"/>
    </source>
</evidence>
<dbReference type="PANTHER" id="PTHR46033">
    <property type="entry name" value="PROTEIN MAIN-LIKE 2"/>
    <property type="match status" value="1"/>
</dbReference>
<feature type="domain" description="Aminotransferase-like plant mobile" evidence="1">
    <location>
        <begin position="96"/>
        <end position="413"/>
    </location>
</feature>
<dbReference type="AlphaFoldDB" id="A0AAV1BZZ2"/>
<organism evidence="2 3">
    <name type="scientific">Oldenlandia corymbosa var. corymbosa</name>
    <dbReference type="NCBI Taxonomy" id="529605"/>
    <lineage>
        <taxon>Eukaryota</taxon>
        <taxon>Viridiplantae</taxon>
        <taxon>Streptophyta</taxon>
        <taxon>Embryophyta</taxon>
        <taxon>Tracheophyta</taxon>
        <taxon>Spermatophyta</taxon>
        <taxon>Magnoliopsida</taxon>
        <taxon>eudicotyledons</taxon>
        <taxon>Gunneridae</taxon>
        <taxon>Pentapetalae</taxon>
        <taxon>asterids</taxon>
        <taxon>lamiids</taxon>
        <taxon>Gentianales</taxon>
        <taxon>Rubiaceae</taxon>
        <taxon>Rubioideae</taxon>
        <taxon>Spermacoceae</taxon>
        <taxon>Hedyotis-Oldenlandia complex</taxon>
        <taxon>Oldenlandia</taxon>
    </lineage>
</organism>